<proteinExistence type="predicted"/>
<accession>A0A149USL4</accession>
<protein>
    <submittedName>
        <fullName evidence="2">Uncharacterized protein</fullName>
    </submittedName>
</protein>
<evidence type="ECO:0000313" key="3">
    <source>
        <dbReference type="Proteomes" id="UP000075312"/>
    </source>
</evidence>
<dbReference type="Proteomes" id="UP000075312">
    <property type="component" value="Unassembled WGS sequence"/>
</dbReference>
<name>A0A149USL4_9PROT</name>
<dbReference type="AlphaFoldDB" id="A0A149USL4"/>
<gene>
    <name evidence="2" type="ORF">AD952_11280</name>
</gene>
<organism evidence="2 3">
    <name type="scientific">Acetobacter cerevisiae</name>
    <dbReference type="NCBI Taxonomy" id="178900"/>
    <lineage>
        <taxon>Bacteria</taxon>
        <taxon>Pseudomonadati</taxon>
        <taxon>Pseudomonadota</taxon>
        <taxon>Alphaproteobacteria</taxon>
        <taxon>Acetobacterales</taxon>
        <taxon>Acetobacteraceae</taxon>
        <taxon>Acetobacter</taxon>
    </lineage>
</organism>
<dbReference type="EMBL" id="LHZY01000044">
    <property type="protein sequence ID" value="KXV70922.1"/>
    <property type="molecule type" value="Genomic_DNA"/>
</dbReference>
<comment type="caution">
    <text evidence="2">The sequence shown here is derived from an EMBL/GenBank/DDBJ whole genome shotgun (WGS) entry which is preliminary data.</text>
</comment>
<reference evidence="2 3" key="1">
    <citation type="submission" date="2015-06" db="EMBL/GenBank/DDBJ databases">
        <title>Improved classification and identification of acetic acid bacteria using matrix-assisted laser desorption/ionization time-of-flight mass spectrometry; Gluconobacter nephelii and Gluconobacter uchimurae are later heterotypic synonyms of Gluconobacter japonicus and Gluconobacter oxydans, respectively.</title>
        <authorList>
            <person name="Li L."/>
            <person name="Cleenwerck I."/>
            <person name="De Vuyst L."/>
            <person name="Vandamme P."/>
        </authorList>
    </citation>
    <scope>NUCLEOTIDE SEQUENCE [LARGE SCALE GENOMIC DNA]</scope>
    <source>
        <strain evidence="2 3">LMG 1608</strain>
    </source>
</reference>
<evidence type="ECO:0000256" key="1">
    <source>
        <dbReference type="SAM" id="MobiDB-lite"/>
    </source>
</evidence>
<feature type="region of interest" description="Disordered" evidence="1">
    <location>
        <begin position="1"/>
        <end position="27"/>
    </location>
</feature>
<evidence type="ECO:0000313" key="2">
    <source>
        <dbReference type="EMBL" id="KXV70922.1"/>
    </source>
</evidence>
<sequence>MAILKTINRHAQNATQKRKKKWKAPLKIQPQQKMKAKKFHYSYMDLKNLYSLMLKQQAFIATIE</sequence>